<feature type="compositionally biased region" description="Low complexity" evidence="1">
    <location>
        <begin position="216"/>
        <end position="229"/>
    </location>
</feature>
<dbReference type="SMART" id="SM00880">
    <property type="entry name" value="CHAD"/>
    <property type="match status" value="1"/>
</dbReference>
<feature type="region of interest" description="Disordered" evidence="1">
    <location>
        <begin position="216"/>
        <end position="264"/>
    </location>
</feature>
<name>A0A2M9BVZ4_9MICO</name>
<dbReference type="AlphaFoldDB" id="A0A2M9BVZ4"/>
<dbReference type="OrthoDB" id="9777271at2"/>
<keyword evidence="4" id="KW-1185">Reference proteome</keyword>
<dbReference type="Gene3D" id="1.40.20.10">
    <property type="entry name" value="CHAD domain"/>
    <property type="match status" value="1"/>
</dbReference>
<dbReference type="RefSeq" id="WP_100344708.1">
    <property type="nucleotide sequence ID" value="NZ_PGFB01000003.1"/>
</dbReference>
<accession>A0A2M9BVZ4</accession>
<dbReference type="InterPro" id="IPR007899">
    <property type="entry name" value="CHAD_dom"/>
</dbReference>
<evidence type="ECO:0000259" key="2">
    <source>
        <dbReference type="PROSITE" id="PS51708"/>
    </source>
</evidence>
<dbReference type="Gene3D" id="2.40.320.10">
    <property type="entry name" value="Hypothetical Protein Pfu-838710-001"/>
    <property type="match status" value="1"/>
</dbReference>
<dbReference type="PANTHER" id="PTHR39339">
    <property type="entry name" value="SLR1444 PROTEIN"/>
    <property type="match status" value="1"/>
</dbReference>
<dbReference type="InterPro" id="IPR023577">
    <property type="entry name" value="CYTH_domain"/>
</dbReference>
<evidence type="ECO:0000256" key="1">
    <source>
        <dbReference type="SAM" id="MobiDB-lite"/>
    </source>
</evidence>
<dbReference type="PANTHER" id="PTHR39339:SF1">
    <property type="entry name" value="CHAD DOMAIN-CONTAINING PROTEIN"/>
    <property type="match status" value="1"/>
</dbReference>
<dbReference type="Proteomes" id="UP000230161">
    <property type="component" value="Unassembled WGS sequence"/>
</dbReference>
<feature type="domain" description="CHAD" evidence="2">
    <location>
        <begin position="266"/>
        <end position="561"/>
    </location>
</feature>
<dbReference type="CDD" id="cd07374">
    <property type="entry name" value="CYTH-like_Pase"/>
    <property type="match status" value="1"/>
</dbReference>
<dbReference type="InterPro" id="IPR038186">
    <property type="entry name" value="CHAD_dom_sf"/>
</dbReference>
<reference evidence="3 4" key="1">
    <citation type="submission" date="2017-11" db="EMBL/GenBank/DDBJ databases">
        <title>Genomic Encyclopedia of Archaeal and Bacterial Type Strains, Phase II (KMG-II): From Individual Species to Whole Genera.</title>
        <authorList>
            <person name="Goeker M."/>
        </authorList>
    </citation>
    <scope>NUCLEOTIDE SEQUENCE [LARGE SCALE GENOMIC DNA]</scope>
    <source>
        <strain evidence="3 4">DSM 25625</strain>
    </source>
</reference>
<sequence>MAATVQVEIERKYEVQEGSEVPPLDGVLDGVVETRHPAARLTAVYYDTDDGRLGRHLIVLRRREGGYDEGWHTKSSEAGHRLETHWPLTAADAGIPEEVLDTVRVHVRDRELSPLARIETERTVIRLAVDGVDVAEIADDLVTATDVRAGIVRSWREWEAELVTATHPDDDDPQLDGRVLLDAIEKRLRSAGATPSPSPAKLARALGLGSLDASSSAGSESAVMGSSHGSHGGHGSHGSHGGHGSHGTSHGTRGRADVQLPPELAPGSAGAAIMTAFSGLVDALVAADPAARRDDEDAVHAMRTVVRRLRSLLASYRKLFDDDTVIELRHRLRVLGATLGDVRDLEVRADRARTIIGAAPGELVDDPAQHRVVAGDAHDAAHERLRGALSADYYFRLLDALDAVVAAPPLSRRARRPVTGEFRRDIHRSARRVERRIQALSSPLTIAAFEAADPATLHELRKSARRLRYAIEVALDVAPDHFGKKYRRTADAAEAVQDALGGHRDDTLLAESVLIEARRSEAASEPAFAYGLLYAAATASAAESLGEARGAVRELAKLLDS</sequence>
<dbReference type="Pfam" id="PF05235">
    <property type="entry name" value="CHAD"/>
    <property type="match status" value="1"/>
</dbReference>
<gene>
    <name evidence="3" type="ORF">CLV54_1904</name>
</gene>
<dbReference type="InterPro" id="IPR033469">
    <property type="entry name" value="CYTH-like_dom_sf"/>
</dbReference>
<organism evidence="3 4">
    <name type="scientific">Compostimonas suwonensis</name>
    <dbReference type="NCBI Taxonomy" id="1048394"/>
    <lineage>
        <taxon>Bacteria</taxon>
        <taxon>Bacillati</taxon>
        <taxon>Actinomycetota</taxon>
        <taxon>Actinomycetes</taxon>
        <taxon>Micrococcales</taxon>
        <taxon>Microbacteriaceae</taxon>
        <taxon>Compostimonas</taxon>
    </lineage>
</organism>
<proteinExistence type="predicted"/>
<dbReference type="EMBL" id="PGFB01000003">
    <property type="protein sequence ID" value="PJJ62111.1"/>
    <property type="molecule type" value="Genomic_DNA"/>
</dbReference>
<feature type="compositionally biased region" description="Gly residues" evidence="1">
    <location>
        <begin position="230"/>
        <end position="245"/>
    </location>
</feature>
<dbReference type="SUPFAM" id="SSF55154">
    <property type="entry name" value="CYTH-like phosphatases"/>
    <property type="match status" value="1"/>
</dbReference>
<dbReference type="SMART" id="SM01118">
    <property type="entry name" value="CYTH"/>
    <property type="match status" value="1"/>
</dbReference>
<protein>
    <submittedName>
        <fullName evidence="3">CHAD domain-containing protein</fullName>
    </submittedName>
</protein>
<dbReference type="Pfam" id="PF01928">
    <property type="entry name" value="CYTH"/>
    <property type="match status" value="1"/>
</dbReference>
<evidence type="ECO:0000313" key="3">
    <source>
        <dbReference type="EMBL" id="PJJ62111.1"/>
    </source>
</evidence>
<comment type="caution">
    <text evidence="3">The sequence shown here is derived from an EMBL/GenBank/DDBJ whole genome shotgun (WGS) entry which is preliminary data.</text>
</comment>
<evidence type="ECO:0000313" key="4">
    <source>
        <dbReference type="Proteomes" id="UP000230161"/>
    </source>
</evidence>
<dbReference type="PROSITE" id="PS51708">
    <property type="entry name" value="CHAD"/>
    <property type="match status" value="1"/>
</dbReference>